<proteinExistence type="predicted"/>
<gene>
    <name evidence="2" type="ORF">TIFTF001_033242</name>
</gene>
<evidence type="ECO:0000313" key="2">
    <source>
        <dbReference type="EMBL" id="GMN64155.1"/>
    </source>
</evidence>
<comment type="caution">
    <text evidence="2">The sequence shown here is derived from an EMBL/GenBank/DDBJ whole genome shotgun (WGS) entry which is preliminary data.</text>
</comment>
<protein>
    <submittedName>
        <fullName evidence="2">Uncharacterized protein</fullName>
    </submittedName>
</protein>
<name>A0AA88DY23_FICCA</name>
<feature type="region of interest" description="Disordered" evidence="1">
    <location>
        <begin position="71"/>
        <end position="98"/>
    </location>
</feature>
<reference evidence="2" key="1">
    <citation type="submission" date="2023-07" db="EMBL/GenBank/DDBJ databases">
        <title>draft genome sequence of fig (Ficus carica).</title>
        <authorList>
            <person name="Takahashi T."/>
            <person name="Nishimura K."/>
        </authorList>
    </citation>
    <scope>NUCLEOTIDE SEQUENCE</scope>
</reference>
<sequence>MISTQGSPAPTLSSRLHQISVKDSFSTPSSTGIPISRNVDRIEISLAIFFACFQIEIGSPEIVKALTKDIARRPQDRENHEESYRENRASLRRCPGSR</sequence>
<evidence type="ECO:0000313" key="3">
    <source>
        <dbReference type="Proteomes" id="UP001187192"/>
    </source>
</evidence>
<dbReference type="Proteomes" id="UP001187192">
    <property type="component" value="Unassembled WGS sequence"/>
</dbReference>
<dbReference type="EMBL" id="BTGU01000170">
    <property type="protein sequence ID" value="GMN64155.1"/>
    <property type="molecule type" value="Genomic_DNA"/>
</dbReference>
<dbReference type="AlphaFoldDB" id="A0AA88DY23"/>
<accession>A0AA88DY23</accession>
<evidence type="ECO:0000256" key="1">
    <source>
        <dbReference type="SAM" id="MobiDB-lite"/>
    </source>
</evidence>
<keyword evidence="3" id="KW-1185">Reference proteome</keyword>
<organism evidence="2 3">
    <name type="scientific">Ficus carica</name>
    <name type="common">Common fig</name>
    <dbReference type="NCBI Taxonomy" id="3494"/>
    <lineage>
        <taxon>Eukaryota</taxon>
        <taxon>Viridiplantae</taxon>
        <taxon>Streptophyta</taxon>
        <taxon>Embryophyta</taxon>
        <taxon>Tracheophyta</taxon>
        <taxon>Spermatophyta</taxon>
        <taxon>Magnoliopsida</taxon>
        <taxon>eudicotyledons</taxon>
        <taxon>Gunneridae</taxon>
        <taxon>Pentapetalae</taxon>
        <taxon>rosids</taxon>
        <taxon>fabids</taxon>
        <taxon>Rosales</taxon>
        <taxon>Moraceae</taxon>
        <taxon>Ficeae</taxon>
        <taxon>Ficus</taxon>
    </lineage>
</organism>
<feature type="compositionally biased region" description="Basic and acidic residues" evidence="1">
    <location>
        <begin position="71"/>
        <end position="89"/>
    </location>
</feature>